<organism evidence="2 3">
    <name type="scientific">Smittium angustum</name>
    <dbReference type="NCBI Taxonomy" id="133377"/>
    <lineage>
        <taxon>Eukaryota</taxon>
        <taxon>Fungi</taxon>
        <taxon>Fungi incertae sedis</taxon>
        <taxon>Zoopagomycota</taxon>
        <taxon>Kickxellomycotina</taxon>
        <taxon>Harpellomycetes</taxon>
        <taxon>Harpellales</taxon>
        <taxon>Legeriomycetaceae</taxon>
        <taxon>Smittium</taxon>
    </lineage>
</organism>
<dbReference type="Proteomes" id="UP000245591">
    <property type="component" value="Unassembled WGS sequence"/>
</dbReference>
<proteinExistence type="predicted"/>
<feature type="region of interest" description="Disordered" evidence="1">
    <location>
        <begin position="1"/>
        <end position="58"/>
    </location>
</feature>
<name>A0A2U1J7A3_SMIAN</name>
<keyword evidence="3" id="KW-1185">Reference proteome</keyword>
<evidence type="ECO:0000256" key="1">
    <source>
        <dbReference type="SAM" id="MobiDB-lite"/>
    </source>
</evidence>
<comment type="caution">
    <text evidence="2">The sequence shown here is derived from an EMBL/GenBank/DDBJ whole genome shotgun (WGS) entry which is preliminary data.</text>
</comment>
<dbReference type="EMBL" id="MBFU01000258">
    <property type="protein sequence ID" value="PWA00982.1"/>
    <property type="molecule type" value="Genomic_DNA"/>
</dbReference>
<accession>A0A2U1J7A3</accession>
<gene>
    <name evidence="2" type="ORF">BB558_002946</name>
</gene>
<evidence type="ECO:0000313" key="3">
    <source>
        <dbReference type="Proteomes" id="UP000245591"/>
    </source>
</evidence>
<reference evidence="2 3" key="1">
    <citation type="journal article" date="2018" name="MBio">
        <title>Comparative Genomics Reveals the Core Gene Toolbox for the Fungus-Insect Symbiosis.</title>
        <authorList>
            <person name="Wang Y."/>
            <person name="Stata M."/>
            <person name="Wang W."/>
            <person name="Stajich J.E."/>
            <person name="White M.M."/>
            <person name="Moncalvo J.M."/>
        </authorList>
    </citation>
    <scope>NUCLEOTIDE SEQUENCE [LARGE SCALE GENOMIC DNA]</scope>
    <source>
        <strain evidence="2 3">AUS-126-30</strain>
    </source>
</reference>
<feature type="non-terminal residue" evidence="2">
    <location>
        <position position="1"/>
    </location>
</feature>
<protein>
    <submittedName>
        <fullName evidence="2">Uncharacterized protein</fullName>
    </submittedName>
</protein>
<sequence>HKKNMPRRANETKNQTSTRRSSDRLRAAAKRDLEFATTTEERRQPDRGKMGIKPLPELPETFGVQGKEGFIRQSLPLCVKIYGRTYHKISGAPAKWSIYDPLEREPQSVFSEEVLQTIEQVRDINSFVTQFEMLVQQQNKVFSLVLSCNVESREISAVIETNESLINNHRTVVVWKQVESNPTFINSDNPLYHSLKYPLFFLMGLHNRTKILFLPEIQLKCIRTLLLYPQIVE</sequence>
<evidence type="ECO:0000313" key="2">
    <source>
        <dbReference type="EMBL" id="PWA00982.1"/>
    </source>
</evidence>
<dbReference type="AlphaFoldDB" id="A0A2U1J7A3"/>
<feature type="compositionally biased region" description="Basic and acidic residues" evidence="1">
    <location>
        <begin position="20"/>
        <end position="49"/>
    </location>
</feature>